<name>A0A1H8QQV6_9GAMM</name>
<keyword evidence="4 11" id="KW-0235">DNA replication</keyword>
<comment type="function">
    <text evidence="11">DNA polymerase III is a complex, multichain enzyme responsible for most of the replicative synthesis in bacteria. This DNA polymerase also exhibits 3' to 5' exonuclease activity.</text>
</comment>
<comment type="similarity">
    <text evidence="1 11">Belongs to the DnaX/STICHEL family.</text>
</comment>
<dbReference type="GO" id="GO:0009360">
    <property type="term" value="C:DNA polymerase III complex"/>
    <property type="evidence" value="ECO:0007669"/>
    <property type="project" value="InterPro"/>
</dbReference>
<feature type="compositionally biased region" description="Low complexity" evidence="12">
    <location>
        <begin position="407"/>
        <end position="436"/>
    </location>
</feature>
<gene>
    <name evidence="11" type="primary">dnaX</name>
    <name evidence="14" type="ORF">SAMN04488052_101709</name>
</gene>
<evidence type="ECO:0000256" key="12">
    <source>
        <dbReference type="SAM" id="MobiDB-lite"/>
    </source>
</evidence>
<dbReference type="InterPro" id="IPR012763">
    <property type="entry name" value="DNA_pol_III_sug/sutau_N"/>
</dbReference>
<dbReference type="InterPro" id="IPR038249">
    <property type="entry name" value="PolIII_tau_V_sf"/>
</dbReference>
<dbReference type="FunFam" id="1.10.8.60:FF:000013">
    <property type="entry name" value="DNA polymerase III subunit gamma/tau"/>
    <property type="match status" value="1"/>
</dbReference>
<comment type="subunit">
    <text evidence="11">DNA polymerase III contains a core (composed of alpha, epsilon and theta chains) that associates with a tau subunit. This core dimerizes to form the POLIII' complex. PolIII' associates with the gamma complex (composed of gamma, delta, delta', psi and chi chains) and with the beta chain to form the complete DNA polymerase III complex.</text>
</comment>
<evidence type="ECO:0000256" key="10">
    <source>
        <dbReference type="ARBA" id="ARBA00049244"/>
    </source>
</evidence>
<dbReference type="Gene3D" id="1.10.8.60">
    <property type="match status" value="1"/>
</dbReference>
<dbReference type="InterPro" id="IPR027417">
    <property type="entry name" value="P-loop_NTPase"/>
</dbReference>
<dbReference type="STRING" id="406100.SAMN04488052_101709"/>
<dbReference type="InterPro" id="IPR003593">
    <property type="entry name" value="AAA+_ATPase"/>
</dbReference>
<evidence type="ECO:0000256" key="5">
    <source>
        <dbReference type="ARBA" id="ARBA00022723"/>
    </source>
</evidence>
<feature type="compositionally biased region" description="Basic and acidic residues" evidence="12">
    <location>
        <begin position="602"/>
        <end position="625"/>
    </location>
</feature>
<evidence type="ECO:0000313" key="14">
    <source>
        <dbReference type="EMBL" id="SEO56243.1"/>
    </source>
</evidence>
<evidence type="ECO:0000259" key="13">
    <source>
        <dbReference type="SMART" id="SM00382"/>
    </source>
</evidence>
<organism evidence="14 15">
    <name type="scientific">Aquisalimonas asiatica</name>
    <dbReference type="NCBI Taxonomy" id="406100"/>
    <lineage>
        <taxon>Bacteria</taxon>
        <taxon>Pseudomonadati</taxon>
        <taxon>Pseudomonadota</taxon>
        <taxon>Gammaproteobacteria</taxon>
        <taxon>Chromatiales</taxon>
        <taxon>Ectothiorhodospiraceae</taxon>
        <taxon>Aquisalimonas</taxon>
    </lineage>
</organism>
<dbReference type="GO" id="GO:0005524">
    <property type="term" value="F:ATP binding"/>
    <property type="evidence" value="ECO:0007669"/>
    <property type="project" value="UniProtKB-KW"/>
</dbReference>
<dbReference type="FunFam" id="1.20.272.10:FF:000003">
    <property type="entry name" value="DNA polymerase III subunit gamma/tau"/>
    <property type="match status" value="1"/>
</dbReference>
<evidence type="ECO:0000256" key="9">
    <source>
        <dbReference type="ARBA" id="ARBA00022932"/>
    </source>
</evidence>
<accession>A0A1H8QQV6</accession>
<evidence type="ECO:0000256" key="8">
    <source>
        <dbReference type="ARBA" id="ARBA00022840"/>
    </source>
</evidence>
<keyword evidence="15" id="KW-1185">Reference proteome</keyword>
<dbReference type="NCBIfam" id="NF005942">
    <property type="entry name" value="PRK07994.1"/>
    <property type="match status" value="1"/>
</dbReference>
<comment type="catalytic activity">
    <reaction evidence="10 11">
        <text>DNA(n) + a 2'-deoxyribonucleoside 5'-triphosphate = DNA(n+1) + diphosphate</text>
        <dbReference type="Rhea" id="RHEA:22508"/>
        <dbReference type="Rhea" id="RHEA-COMP:17339"/>
        <dbReference type="Rhea" id="RHEA-COMP:17340"/>
        <dbReference type="ChEBI" id="CHEBI:33019"/>
        <dbReference type="ChEBI" id="CHEBI:61560"/>
        <dbReference type="ChEBI" id="CHEBI:173112"/>
        <dbReference type="EC" id="2.7.7.7"/>
    </reaction>
</comment>
<dbReference type="CDD" id="cd00009">
    <property type="entry name" value="AAA"/>
    <property type="match status" value="1"/>
</dbReference>
<evidence type="ECO:0000256" key="6">
    <source>
        <dbReference type="ARBA" id="ARBA00022741"/>
    </source>
</evidence>
<reference evidence="14 15" key="1">
    <citation type="submission" date="2016-10" db="EMBL/GenBank/DDBJ databases">
        <authorList>
            <person name="de Groot N.N."/>
        </authorList>
    </citation>
    <scope>NUCLEOTIDE SEQUENCE [LARGE SCALE GENOMIC DNA]</scope>
    <source>
        <strain evidence="14 15">CGMCC 1.6291</strain>
    </source>
</reference>
<dbReference type="InterPro" id="IPR021029">
    <property type="entry name" value="DNA_pol_III_tau_dom-5"/>
</dbReference>
<dbReference type="InterPro" id="IPR008921">
    <property type="entry name" value="DNA_pol3_clamp-load_cplx_C"/>
</dbReference>
<evidence type="ECO:0000313" key="15">
    <source>
        <dbReference type="Proteomes" id="UP000199657"/>
    </source>
</evidence>
<sequence length="647" mass="69214">MVRAIEGGKIKPEQRLVQCIGWQASGCREVLQFRPLGTGLANTGMSYQVLARKYRPRIFADMAGQEHVLRALINGLENDRLHHAYLFTGTRGVGKTTVARVLAKCLNCETGVTSEPCGTCGACTSIDEGRFVDLIEVDAASRTRVEDTRELLDNVQYAPTHGRYKIYLVDEVHMLSTHSFNALLKTLEEPPPHVKFLLATTDPQKVPVTILSRCLQFNLKRLPASLIADYLGRVLQQEGIAAEAPGLARLARAADGSMRDALSLTDQALAFGGGQVTDDDVRGMLGSIEDHSVLDIIAALADQDGDGLMGVVEQLAERSPDFTDVLAAILTNLHLLGLLQTVPGAVDEDHPDRERLQALADALTPEDVQLFYQIGLTGRRDLPLAPEPRMGFEMVLLRMLAFRPDDGTTPPAGGHAPAAARATTPQQAPAGGTAAPRSAAPGNGSVGVAAPRDTGFGADPAEAANAAIADAVEERAEPGGEPPPEPVAMAQPAERNTDHHPSAPAVPASAPVSAEALPPWHELIPRLSLSGMAQALAMQCRWGGYAGGVVTLCLDERHRSLRNKQVEQRIESALGGHLGEAVSVRFQVERSGASEEAAEQTPAERVEVARRRRQEAAEAAIRDDPTIADMQQRFGAEVLPDSIQPAE</sequence>
<dbReference type="GO" id="GO:0003887">
    <property type="term" value="F:DNA-directed DNA polymerase activity"/>
    <property type="evidence" value="ECO:0007669"/>
    <property type="project" value="UniProtKB-KW"/>
</dbReference>
<dbReference type="PANTHER" id="PTHR11669:SF0">
    <property type="entry name" value="PROTEIN STICHEL-LIKE 2"/>
    <property type="match status" value="1"/>
</dbReference>
<protein>
    <recommendedName>
        <fullName evidence="11">DNA polymerase III subunit gamma/tau</fullName>
        <ecNumber evidence="11">2.7.7.7</ecNumber>
    </recommendedName>
</protein>
<evidence type="ECO:0000256" key="1">
    <source>
        <dbReference type="ARBA" id="ARBA00006360"/>
    </source>
</evidence>
<feature type="region of interest" description="Disordered" evidence="12">
    <location>
        <begin position="473"/>
        <end position="510"/>
    </location>
</feature>
<feature type="region of interest" description="Disordered" evidence="12">
    <location>
        <begin position="406"/>
        <end position="459"/>
    </location>
</feature>
<dbReference type="Pfam" id="PF22608">
    <property type="entry name" value="DNAX_ATPase_lid"/>
    <property type="match status" value="1"/>
</dbReference>
<evidence type="ECO:0000256" key="11">
    <source>
        <dbReference type="RuleBase" id="RU364063"/>
    </source>
</evidence>
<dbReference type="Gene3D" id="1.20.272.10">
    <property type="match status" value="1"/>
</dbReference>
<dbReference type="AlphaFoldDB" id="A0A1H8QQV6"/>
<keyword evidence="5" id="KW-0479">Metal-binding</keyword>
<dbReference type="NCBIfam" id="TIGR02397">
    <property type="entry name" value="dnaX_nterm"/>
    <property type="match status" value="1"/>
</dbReference>
<dbReference type="PRINTS" id="PR00300">
    <property type="entry name" value="CLPPROTEASEA"/>
</dbReference>
<dbReference type="GO" id="GO:0006261">
    <property type="term" value="P:DNA-templated DNA replication"/>
    <property type="evidence" value="ECO:0007669"/>
    <property type="project" value="TreeGrafter"/>
</dbReference>
<dbReference type="PANTHER" id="PTHR11669">
    <property type="entry name" value="REPLICATION FACTOR C / DNA POLYMERASE III GAMMA-TAU SUBUNIT"/>
    <property type="match status" value="1"/>
</dbReference>
<keyword evidence="7" id="KW-0862">Zinc</keyword>
<keyword evidence="3 11" id="KW-0548">Nucleotidyltransferase</keyword>
<dbReference type="Pfam" id="PF12170">
    <property type="entry name" value="DNA_pol3_tau_5"/>
    <property type="match status" value="1"/>
</dbReference>
<dbReference type="InterPro" id="IPR050238">
    <property type="entry name" value="DNA_Rep/Repair_Clamp_Loader"/>
</dbReference>
<dbReference type="Pfam" id="PF13177">
    <property type="entry name" value="DNA_pol3_delta2"/>
    <property type="match status" value="1"/>
</dbReference>
<keyword evidence="2 11" id="KW-0808">Transferase</keyword>
<dbReference type="InterPro" id="IPR001270">
    <property type="entry name" value="ClpA/B"/>
</dbReference>
<dbReference type="Gene3D" id="3.30.300.150">
    <property type="entry name" value="DNA polymerase III, tau subunit, domain V"/>
    <property type="match status" value="1"/>
</dbReference>
<dbReference type="InterPro" id="IPR045085">
    <property type="entry name" value="HLD_clamp_pol_III_gamma_tau"/>
</dbReference>
<dbReference type="Gene3D" id="3.40.50.300">
    <property type="entry name" value="P-loop containing nucleotide triphosphate hydrolases"/>
    <property type="match status" value="1"/>
</dbReference>
<dbReference type="GO" id="GO:0046872">
    <property type="term" value="F:metal ion binding"/>
    <property type="evidence" value="ECO:0007669"/>
    <property type="project" value="UniProtKB-KW"/>
</dbReference>
<feature type="region of interest" description="Disordered" evidence="12">
    <location>
        <begin position="591"/>
        <end position="627"/>
    </location>
</feature>
<dbReference type="Pfam" id="PF12169">
    <property type="entry name" value="DNA_pol3_gamma3"/>
    <property type="match status" value="1"/>
</dbReference>
<evidence type="ECO:0000256" key="4">
    <source>
        <dbReference type="ARBA" id="ARBA00022705"/>
    </source>
</evidence>
<dbReference type="FunFam" id="3.40.50.300:FF:000014">
    <property type="entry name" value="DNA polymerase III subunit gamma/tau"/>
    <property type="match status" value="1"/>
</dbReference>
<dbReference type="EC" id="2.7.7.7" evidence="11"/>
<dbReference type="EMBL" id="FOEG01000001">
    <property type="protein sequence ID" value="SEO56243.1"/>
    <property type="molecule type" value="Genomic_DNA"/>
</dbReference>
<dbReference type="CDD" id="cd18137">
    <property type="entry name" value="HLD_clamp_pol_III_gamma_tau"/>
    <property type="match status" value="1"/>
</dbReference>
<dbReference type="SUPFAM" id="SSF48019">
    <property type="entry name" value="post-AAA+ oligomerization domain-like"/>
    <property type="match status" value="1"/>
</dbReference>
<dbReference type="SUPFAM" id="SSF52540">
    <property type="entry name" value="P-loop containing nucleoside triphosphate hydrolases"/>
    <property type="match status" value="1"/>
</dbReference>
<proteinExistence type="inferred from homology"/>
<dbReference type="GO" id="GO:0003677">
    <property type="term" value="F:DNA binding"/>
    <property type="evidence" value="ECO:0007669"/>
    <property type="project" value="InterPro"/>
</dbReference>
<dbReference type="SMART" id="SM00382">
    <property type="entry name" value="AAA"/>
    <property type="match status" value="1"/>
</dbReference>
<evidence type="ECO:0000256" key="3">
    <source>
        <dbReference type="ARBA" id="ARBA00022695"/>
    </source>
</evidence>
<evidence type="ECO:0000256" key="2">
    <source>
        <dbReference type="ARBA" id="ARBA00022679"/>
    </source>
</evidence>
<evidence type="ECO:0000256" key="7">
    <source>
        <dbReference type="ARBA" id="ARBA00022833"/>
    </source>
</evidence>
<keyword evidence="9 11" id="KW-0239">DNA-directed DNA polymerase</keyword>
<dbReference type="Proteomes" id="UP000199657">
    <property type="component" value="Unassembled WGS sequence"/>
</dbReference>
<dbReference type="InterPro" id="IPR022754">
    <property type="entry name" value="DNA_pol_III_gamma-3"/>
</dbReference>
<keyword evidence="8 11" id="KW-0067">ATP-binding</keyword>
<feature type="domain" description="AAA+ ATPase" evidence="13">
    <location>
        <begin position="81"/>
        <end position="222"/>
    </location>
</feature>
<keyword evidence="6 11" id="KW-0547">Nucleotide-binding</keyword>